<evidence type="ECO:0000259" key="3">
    <source>
        <dbReference type="PROSITE" id="PS50151"/>
    </source>
</evidence>
<sequence length="496" mass="58421">MYWANFLHIYQPAQQMPDILQRVVNESYRPIINGLLDIKRARVTLNINAVLAELLAKYEYNDVIENIKKLAAEKQIEFTESAKFHAFLPLIPKKEIVRQIKLNHETNKRIFGDIYEPKGFFSPEMAYNKQVAEVVTELGYEWMLLDEITAHGKVDSLSYDNFFIHEQHSNLKLFFRERRTSNLIMSAVVRSASSLTEALNKGEQKNRYLLTAMDGETFGHHRPGLERLLFEIWRDESFKHITISEIPKYFPQNEICAPHDSTWSSTEKDLEEGKQFRSWKDPENAIHALQWEFLNFVLSRVETCEARGTKCEEARSKMDEAIASDHFWWASGKPWWSIEMVERGAWRLLETLKAVPDINEPDLKDGERFYQDIINTAFEWQRTGYIKKLALDYRESARIPFKERTADAGRPEVYDAFIEMMKRKMKEASGNQEFEKAVLWRDAVWKLENKNDIYDAIHATDLLRAEVADWQLRELMDSYKEQYKKIKPGQPEQRDI</sequence>
<dbReference type="InterPro" id="IPR036876">
    <property type="entry name" value="UVR_dom_sf"/>
</dbReference>
<protein>
    <recommendedName>
        <fullName evidence="3">UVR domain-containing protein</fullName>
    </recommendedName>
</protein>
<accession>A0A1G2PHN5</accession>
<dbReference type="PROSITE" id="PS50151">
    <property type="entry name" value="UVR"/>
    <property type="match status" value="1"/>
</dbReference>
<evidence type="ECO:0000313" key="4">
    <source>
        <dbReference type="EMBL" id="OHA47092.1"/>
    </source>
</evidence>
<dbReference type="GO" id="GO:0003824">
    <property type="term" value="F:catalytic activity"/>
    <property type="evidence" value="ECO:0007669"/>
    <property type="project" value="InterPro"/>
</dbReference>
<dbReference type="InterPro" id="IPR004300">
    <property type="entry name" value="Glyco_hydro_57_N"/>
</dbReference>
<dbReference type="InterPro" id="IPR052046">
    <property type="entry name" value="GH57_Enzymes"/>
</dbReference>
<evidence type="ECO:0000313" key="5">
    <source>
        <dbReference type="Proteomes" id="UP000178869"/>
    </source>
</evidence>
<gene>
    <name evidence="4" type="ORF">A2828_03950</name>
</gene>
<dbReference type="Pfam" id="PF03065">
    <property type="entry name" value="Glyco_hydro_57"/>
    <property type="match status" value="1"/>
</dbReference>
<dbReference type="AlphaFoldDB" id="A0A1G2PHN5"/>
<organism evidence="4 5">
    <name type="scientific">Candidatus Terrybacteria bacterium RIFCSPHIGHO2_01_FULL_43_35</name>
    <dbReference type="NCBI Taxonomy" id="1802361"/>
    <lineage>
        <taxon>Bacteria</taxon>
        <taxon>Candidatus Terryibacteriota</taxon>
    </lineage>
</organism>
<comment type="caution">
    <text evidence="4">The sequence shown here is derived from an EMBL/GenBank/DDBJ whole genome shotgun (WGS) entry which is preliminary data.</text>
</comment>
<dbReference type="Gene3D" id="3.20.110.20">
    <property type="match status" value="1"/>
</dbReference>
<reference evidence="4 5" key="1">
    <citation type="journal article" date="2016" name="Nat. Commun.">
        <title>Thousands of microbial genomes shed light on interconnected biogeochemical processes in an aquifer system.</title>
        <authorList>
            <person name="Anantharaman K."/>
            <person name="Brown C.T."/>
            <person name="Hug L.A."/>
            <person name="Sharon I."/>
            <person name="Castelle C.J."/>
            <person name="Probst A.J."/>
            <person name="Thomas B.C."/>
            <person name="Singh A."/>
            <person name="Wilkins M.J."/>
            <person name="Karaoz U."/>
            <person name="Brodie E.L."/>
            <person name="Williams K.H."/>
            <person name="Hubbard S.S."/>
            <person name="Banfield J.F."/>
        </authorList>
    </citation>
    <scope>NUCLEOTIDE SEQUENCE [LARGE SCALE GENOMIC DNA]</scope>
</reference>
<dbReference type="SUPFAM" id="SSF46600">
    <property type="entry name" value="C-terminal UvrC-binding domain of UvrB"/>
    <property type="match status" value="1"/>
</dbReference>
<dbReference type="Pfam" id="PF02151">
    <property type="entry name" value="UVR"/>
    <property type="match status" value="1"/>
</dbReference>
<dbReference type="PANTHER" id="PTHR36306:SF1">
    <property type="entry name" value="ALPHA-AMYLASE-RELATED"/>
    <property type="match status" value="1"/>
</dbReference>
<evidence type="ECO:0000256" key="2">
    <source>
        <dbReference type="ARBA" id="ARBA00023277"/>
    </source>
</evidence>
<feature type="domain" description="UVR" evidence="3">
    <location>
        <begin position="415"/>
        <end position="450"/>
    </location>
</feature>
<name>A0A1G2PHN5_9BACT</name>
<dbReference type="Proteomes" id="UP000178869">
    <property type="component" value="Unassembled WGS sequence"/>
</dbReference>
<comment type="similarity">
    <text evidence="1">Belongs to the glycosyl hydrolase 57 family.</text>
</comment>
<dbReference type="SUPFAM" id="SSF88713">
    <property type="entry name" value="Glycoside hydrolase/deacetylase"/>
    <property type="match status" value="1"/>
</dbReference>
<proteinExistence type="inferred from homology"/>
<dbReference type="EMBL" id="MHSR01000008">
    <property type="protein sequence ID" value="OHA47092.1"/>
    <property type="molecule type" value="Genomic_DNA"/>
</dbReference>
<dbReference type="GO" id="GO:0005975">
    <property type="term" value="P:carbohydrate metabolic process"/>
    <property type="evidence" value="ECO:0007669"/>
    <property type="project" value="InterPro"/>
</dbReference>
<keyword evidence="2" id="KW-0119">Carbohydrate metabolism</keyword>
<dbReference type="InterPro" id="IPR001943">
    <property type="entry name" value="UVR_dom"/>
</dbReference>
<dbReference type="PANTHER" id="PTHR36306">
    <property type="entry name" value="ALPHA-AMYLASE-RELATED-RELATED"/>
    <property type="match status" value="1"/>
</dbReference>
<dbReference type="InterPro" id="IPR011330">
    <property type="entry name" value="Glyco_hydro/deAcase_b/a-brl"/>
</dbReference>
<evidence type="ECO:0000256" key="1">
    <source>
        <dbReference type="ARBA" id="ARBA00006821"/>
    </source>
</evidence>